<name>A0A2V5LAW1_9MICC</name>
<accession>A0A2V5LAW1</accession>
<evidence type="ECO:0000256" key="3">
    <source>
        <dbReference type="ARBA" id="ARBA00023163"/>
    </source>
</evidence>
<dbReference type="InterPro" id="IPR001347">
    <property type="entry name" value="SIS_dom"/>
</dbReference>
<dbReference type="PROSITE" id="PS51464">
    <property type="entry name" value="SIS"/>
    <property type="match status" value="1"/>
</dbReference>
<dbReference type="SUPFAM" id="SSF53697">
    <property type="entry name" value="SIS domain"/>
    <property type="match status" value="1"/>
</dbReference>
<dbReference type="Proteomes" id="UP000247832">
    <property type="component" value="Unassembled WGS sequence"/>
</dbReference>
<comment type="caution">
    <text evidence="6">The sequence shown here is derived from an EMBL/GenBank/DDBJ whole genome shotgun (WGS) entry which is preliminary data.</text>
</comment>
<evidence type="ECO:0000256" key="1">
    <source>
        <dbReference type="ARBA" id="ARBA00023015"/>
    </source>
</evidence>
<feature type="domain" description="HTH rpiR-type" evidence="4">
    <location>
        <begin position="1"/>
        <end position="77"/>
    </location>
</feature>
<dbReference type="OrthoDB" id="370421at2"/>
<dbReference type="PROSITE" id="PS51071">
    <property type="entry name" value="HTH_RPIR"/>
    <property type="match status" value="1"/>
</dbReference>
<reference evidence="6 7" key="1">
    <citation type="submission" date="2018-05" db="EMBL/GenBank/DDBJ databases">
        <title>Genetic diversity of glacier-inhabiting Cryobacterium bacteria in China and description of Cryobacterium mengkeensis sp. nov. and Arthrobacter glacialis sp. nov.</title>
        <authorList>
            <person name="Liu Q."/>
            <person name="Xin Y.-H."/>
        </authorList>
    </citation>
    <scope>NUCLEOTIDE SEQUENCE [LARGE SCALE GENOMIC DNA]</scope>
    <source>
        <strain evidence="6 7">LI2</strain>
    </source>
</reference>
<keyword evidence="3" id="KW-0804">Transcription</keyword>
<dbReference type="EMBL" id="QJVD01000005">
    <property type="protein sequence ID" value="PYI68498.1"/>
    <property type="molecule type" value="Genomic_DNA"/>
</dbReference>
<organism evidence="6 7">
    <name type="scientific">Arthrobacter livingstonensis</name>
    <dbReference type="NCBI Taxonomy" id="670078"/>
    <lineage>
        <taxon>Bacteria</taxon>
        <taxon>Bacillati</taxon>
        <taxon>Actinomycetota</taxon>
        <taxon>Actinomycetes</taxon>
        <taxon>Micrococcales</taxon>
        <taxon>Micrococcaceae</taxon>
        <taxon>Arthrobacter</taxon>
    </lineage>
</organism>
<dbReference type="CDD" id="cd05013">
    <property type="entry name" value="SIS_RpiR"/>
    <property type="match status" value="1"/>
</dbReference>
<evidence type="ECO:0000256" key="2">
    <source>
        <dbReference type="ARBA" id="ARBA00023125"/>
    </source>
</evidence>
<keyword evidence="2" id="KW-0238">DNA-binding</keyword>
<dbReference type="GO" id="GO:0003700">
    <property type="term" value="F:DNA-binding transcription factor activity"/>
    <property type="evidence" value="ECO:0007669"/>
    <property type="project" value="InterPro"/>
</dbReference>
<dbReference type="Gene3D" id="3.40.50.10490">
    <property type="entry name" value="Glucose-6-phosphate isomerase like protein, domain 1"/>
    <property type="match status" value="1"/>
</dbReference>
<evidence type="ECO:0000313" key="6">
    <source>
        <dbReference type="EMBL" id="PYI68498.1"/>
    </source>
</evidence>
<dbReference type="InterPro" id="IPR046348">
    <property type="entry name" value="SIS_dom_sf"/>
</dbReference>
<dbReference type="InterPro" id="IPR047640">
    <property type="entry name" value="RpiR-like"/>
</dbReference>
<dbReference type="GO" id="GO:0097367">
    <property type="term" value="F:carbohydrate derivative binding"/>
    <property type="evidence" value="ECO:0007669"/>
    <property type="project" value="InterPro"/>
</dbReference>
<keyword evidence="7" id="KW-1185">Reference proteome</keyword>
<dbReference type="RefSeq" id="WP_110500239.1">
    <property type="nucleotide sequence ID" value="NZ_QJVD01000005.1"/>
</dbReference>
<feature type="domain" description="SIS" evidence="5">
    <location>
        <begin position="129"/>
        <end position="269"/>
    </location>
</feature>
<protein>
    <submittedName>
        <fullName evidence="6">MurR/RpiR family transcriptional regulator</fullName>
    </submittedName>
</protein>
<dbReference type="GO" id="GO:0003677">
    <property type="term" value="F:DNA binding"/>
    <property type="evidence" value="ECO:0007669"/>
    <property type="project" value="UniProtKB-KW"/>
</dbReference>
<dbReference type="AlphaFoldDB" id="A0A2V5LAW1"/>
<dbReference type="PANTHER" id="PTHR30514:SF1">
    <property type="entry name" value="HTH-TYPE TRANSCRIPTIONAL REGULATOR HEXR-RELATED"/>
    <property type="match status" value="1"/>
</dbReference>
<dbReference type="InterPro" id="IPR009057">
    <property type="entry name" value="Homeodomain-like_sf"/>
</dbReference>
<evidence type="ECO:0000259" key="5">
    <source>
        <dbReference type="PROSITE" id="PS51464"/>
    </source>
</evidence>
<dbReference type="Pfam" id="PF01380">
    <property type="entry name" value="SIS"/>
    <property type="match status" value="1"/>
</dbReference>
<dbReference type="Gene3D" id="1.10.10.10">
    <property type="entry name" value="Winged helix-like DNA-binding domain superfamily/Winged helix DNA-binding domain"/>
    <property type="match status" value="1"/>
</dbReference>
<evidence type="ECO:0000259" key="4">
    <source>
        <dbReference type="PROSITE" id="PS51071"/>
    </source>
</evidence>
<keyword evidence="1" id="KW-0805">Transcription regulation</keyword>
<dbReference type="PANTHER" id="PTHR30514">
    <property type="entry name" value="GLUCOKINASE"/>
    <property type="match status" value="1"/>
</dbReference>
<evidence type="ECO:0000313" key="7">
    <source>
        <dbReference type="Proteomes" id="UP000247832"/>
    </source>
</evidence>
<dbReference type="InterPro" id="IPR035472">
    <property type="entry name" value="RpiR-like_SIS"/>
</dbReference>
<dbReference type="SUPFAM" id="SSF46689">
    <property type="entry name" value="Homeodomain-like"/>
    <property type="match status" value="1"/>
</dbReference>
<dbReference type="InterPro" id="IPR036388">
    <property type="entry name" value="WH-like_DNA-bd_sf"/>
</dbReference>
<dbReference type="GO" id="GO:1901135">
    <property type="term" value="P:carbohydrate derivative metabolic process"/>
    <property type="evidence" value="ECO:0007669"/>
    <property type="project" value="InterPro"/>
</dbReference>
<dbReference type="InterPro" id="IPR000281">
    <property type="entry name" value="HTH_RpiR"/>
</dbReference>
<proteinExistence type="predicted"/>
<sequence length="294" mass="30326">MSIQSVIHAKRASLTPAAMRVADVIIADPSVVLTHTVTELARLGSTSDPSVVRFCRSIGLTGYAQLRLAMATELGREGAAAAEARDPGFGDDISPGASLADMVDRIRFSEVLGLEETTKNLDLTVLERAVGLIAAARRINVYGVGAGAVVAEDLRYKLFRIGLNVSAFGNADNALMGASLMTAADVAVVFSHGGKTASVVEFLRLARAAGAPTLLVTNAPESPAGADAALCLATMVRETAFRAGAMASRISQLAVVDCLFVAVAQRQYDRSVAALGATHQAVTGPGADTGTSRA</sequence>
<gene>
    <name evidence="6" type="ORF">CVV68_06760</name>
</gene>
<dbReference type="Pfam" id="PF01418">
    <property type="entry name" value="HTH_6"/>
    <property type="match status" value="1"/>
</dbReference>